<accession>A0AAV2SXU2</accession>
<proteinExistence type="predicted"/>
<dbReference type="AlphaFoldDB" id="A0AAV2SXU2"/>
<gene>
    <name evidence="1" type="ORF">MNOR_LOCUS41761</name>
</gene>
<keyword evidence="2" id="KW-1185">Reference proteome</keyword>
<evidence type="ECO:0008006" key="3">
    <source>
        <dbReference type="Google" id="ProtNLM"/>
    </source>
</evidence>
<sequence length="180" mass="20441">MGYSKEEILVEIQRIKKNMKTKGYGKNNGRIKTLYRFEFRLGLPISCNDLIEQFGIDVNPTKKRKMGKTETILDKLNNKVNGPANENAKIVAQFVEAILDNLKHEKGVLKNSDIMHHGSSYEGLVVNPKSDFDLPLILSDPFTGCNFKILRDPNTLFLNSNGRMAHQINIRNTMMENSSI</sequence>
<protein>
    <recommendedName>
        <fullName evidence="3">Polynucleotide adenylyltransferase</fullName>
    </recommendedName>
</protein>
<evidence type="ECO:0000313" key="1">
    <source>
        <dbReference type="EMBL" id="CAL4251123.1"/>
    </source>
</evidence>
<dbReference type="Proteomes" id="UP001497623">
    <property type="component" value="Unassembled WGS sequence"/>
</dbReference>
<dbReference type="EMBL" id="CAXKWB010168831">
    <property type="protein sequence ID" value="CAL4251123.1"/>
    <property type="molecule type" value="Genomic_DNA"/>
</dbReference>
<organism evidence="1 2">
    <name type="scientific">Meganyctiphanes norvegica</name>
    <name type="common">Northern krill</name>
    <name type="synonym">Thysanopoda norvegica</name>
    <dbReference type="NCBI Taxonomy" id="48144"/>
    <lineage>
        <taxon>Eukaryota</taxon>
        <taxon>Metazoa</taxon>
        <taxon>Ecdysozoa</taxon>
        <taxon>Arthropoda</taxon>
        <taxon>Crustacea</taxon>
        <taxon>Multicrustacea</taxon>
        <taxon>Malacostraca</taxon>
        <taxon>Eumalacostraca</taxon>
        <taxon>Eucarida</taxon>
        <taxon>Euphausiacea</taxon>
        <taxon>Euphausiidae</taxon>
        <taxon>Meganyctiphanes</taxon>
    </lineage>
</organism>
<feature type="non-terminal residue" evidence="1">
    <location>
        <position position="180"/>
    </location>
</feature>
<reference evidence="1 2" key="1">
    <citation type="submission" date="2024-05" db="EMBL/GenBank/DDBJ databases">
        <authorList>
            <person name="Wallberg A."/>
        </authorList>
    </citation>
    <scope>NUCLEOTIDE SEQUENCE [LARGE SCALE GENOMIC DNA]</scope>
</reference>
<name>A0AAV2SXU2_MEGNR</name>
<evidence type="ECO:0000313" key="2">
    <source>
        <dbReference type="Proteomes" id="UP001497623"/>
    </source>
</evidence>
<comment type="caution">
    <text evidence="1">The sequence shown here is derived from an EMBL/GenBank/DDBJ whole genome shotgun (WGS) entry which is preliminary data.</text>
</comment>
<dbReference type="Gene3D" id="3.30.460.90">
    <property type="match status" value="1"/>
</dbReference>